<dbReference type="Pfam" id="PF00561">
    <property type="entry name" value="Abhydrolase_1"/>
    <property type="match status" value="1"/>
</dbReference>
<keyword evidence="1" id="KW-0378">Hydrolase</keyword>
<dbReference type="AlphaFoldDB" id="A0A1H7PQU4"/>
<keyword evidence="4" id="KW-1185">Reference proteome</keyword>
<gene>
    <name evidence="3" type="ORF">SAMN04488505_102150</name>
</gene>
<dbReference type="InterPro" id="IPR000639">
    <property type="entry name" value="Epox_hydrolase-like"/>
</dbReference>
<dbReference type="SUPFAM" id="SSF53474">
    <property type="entry name" value="alpha/beta-Hydrolases"/>
    <property type="match status" value="1"/>
</dbReference>
<dbReference type="InterPro" id="IPR000073">
    <property type="entry name" value="AB_hydrolase_1"/>
</dbReference>
<dbReference type="PRINTS" id="PR00412">
    <property type="entry name" value="EPOXHYDRLASE"/>
</dbReference>
<evidence type="ECO:0000259" key="2">
    <source>
        <dbReference type="Pfam" id="PF00561"/>
    </source>
</evidence>
<dbReference type="InterPro" id="IPR029058">
    <property type="entry name" value="AB_hydrolase_fold"/>
</dbReference>
<evidence type="ECO:0000313" key="4">
    <source>
        <dbReference type="Proteomes" id="UP000198984"/>
    </source>
</evidence>
<dbReference type="RefSeq" id="WP_089908890.1">
    <property type="nucleotide sequence ID" value="NZ_FOBB01000002.1"/>
</dbReference>
<reference evidence="3 4" key="1">
    <citation type="submission" date="2016-10" db="EMBL/GenBank/DDBJ databases">
        <authorList>
            <person name="de Groot N.N."/>
        </authorList>
    </citation>
    <scope>NUCLEOTIDE SEQUENCE [LARGE SCALE GENOMIC DNA]</scope>
    <source>
        <strain evidence="3 4">DSM 21039</strain>
    </source>
</reference>
<organism evidence="3 4">
    <name type="scientific">Chitinophaga rupis</name>
    <dbReference type="NCBI Taxonomy" id="573321"/>
    <lineage>
        <taxon>Bacteria</taxon>
        <taxon>Pseudomonadati</taxon>
        <taxon>Bacteroidota</taxon>
        <taxon>Chitinophagia</taxon>
        <taxon>Chitinophagales</taxon>
        <taxon>Chitinophagaceae</taxon>
        <taxon>Chitinophaga</taxon>
    </lineage>
</organism>
<dbReference type="PANTHER" id="PTHR43329">
    <property type="entry name" value="EPOXIDE HYDROLASE"/>
    <property type="match status" value="1"/>
</dbReference>
<dbReference type="EMBL" id="FOBB01000002">
    <property type="protein sequence ID" value="SEL38142.1"/>
    <property type="molecule type" value="Genomic_DNA"/>
</dbReference>
<accession>A0A1H7PQU4</accession>
<dbReference type="Gene3D" id="3.40.50.1820">
    <property type="entry name" value="alpha/beta hydrolase"/>
    <property type="match status" value="1"/>
</dbReference>
<dbReference type="PRINTS" id="PR00111">
    <property type="entry name" value="ABHYDROLASE"/>
</dbReference>
<name>A0A1H7PQU4_9BACT</name>
<protein>
    <submittedName>
        <fullName evidence="3">Haloacetate dehalogenase</fullName>
    </submittedName>
</protein>
<feature type="domain" description="AB hydrolase-1" evidence="2">
    <location>
        <begin position="30"/>
        <end position="167"/>
    </location>
</feature>
<dbReference type="OrthoDB" id="9773293at2"/>
<evidence type="ECO:0000313" key="3">
    <source>
        <dbReference type="EMBL" id="SEL38142.1"/>
    </source>
</evidence>
<dbReference type="GO" id="GO:0016787">
    <property type="term" value="F:hydrolase activity"/>
    <property type="evidence" value="ECO:0007669"/>
    <property type="project" value="UniProtKB-KW"/>
</dbReference>
<evidence type="ECO:0000256" key="1">
    <source>
        <dbReference type="ARBA" id="ARBA00022801"/>
    </source>
</evidence>
<dbReference type="STRING" id="573321.SAMN04488505_102150"/>
<proteinExistence type="predicted"/>
<dbReference type="Proteomes" id="UP000198984">
    <property type="component" value="Unassembled WGS sequence"/>
</dbReference>
<sequence>MESKLFSGFDALLIPVGDTQIFVRRSGAGYPVLLLHGFPQTHMMWRDIAPVLAEDFTVICADLTGYGQSGCPGSDQLHSRYSKRAMANDMVTLMKQLGFDHFMVAGHDRGGRVAYRMALDHPGTISCLAVMDIIPGLEAWNRVNPEVMLAFWPWSFMSQPAPLPEQLVASSAGTVIDNALTMWGSSFPAFDPFVRDEYKKTLEDPARVHAICEEFRAAATLDRDHDQCDRAAGIKIKCPVSVTWSAEGGLNSWYELQGGPLGIWKQWADTVEGAAVKGGHFFPEEFPDETLGQLKQFFLSHQQEF</sequence>